<proteinExistence type="predicted"/>
<organism evidence="6 7">
    <name type="scientific">Pedobacter hiemivivus</name>
    <dbReference type="NCBI Taxonomy" id="2530454"/>
    <lineage>
        <taxon>Bacteria</taxon>
        <taxon>Pseudomonadati</taxon>
        <taxon>Bacteroidota</taxon>
        <taxon>Sphingobacteriia</taxon>
        <taxon>Sphingobacteriales</taxon>
        <taxon>Sphingobacteriaceae</taxon>
        <taxon>Pedobacter</taxon>
    </lineage>
</organism>
<keyword evidence="2" id="KW-0255">Endonuclease</keyword>
<dbReference type="PANTHER" id="PTHR12302:SF3">
    <property type="entry name" value="SERINE_THREONINE-PROTEIN KINASE 31"/>
    <property type="match status" value="1"/>
</dbReference>
<dbReference type="InterPro" id="IPR016071">
    <property type="entry name" value="Staphylococal_nuclease_OB-fold"/>
</dbReference>
<evidence type="ECO:0000256" key="1">
    <source>
        <dbReference type="ARBA" id="ARBA00022722"/>
    </source>
</evidence>
<sequence length="182" mass="21160">MKELLILMFTFLTLTCFGTSVKVERVIDGDTFETETGDKIRLIGINAPEITDIFGQEAKEHLAQIIEGEIVDLVADNISNDRDRYNRLLRYVIFKGVDVNKKMLLEGYAFAYLKYRFEKKEEYKQAQIQGKKSNSGIWNIEQNLANPKSDEVKSTNHWNKNHFTLGLIFILLVLGTYYYFEK</sequence>
<dbReference type="GO" id="GO:0004519">
    <property type="term" value="F:endonuclease activity"/>
    <property type="evidence" value="ECO:0007669"/>
    <property type="project" value="UniProtKB-KW"/>
</dbReference>
<dbReference type="PROSITE" id="PS50830">
    <property type="entry name" value="TNASE_3"/>
    <property type="match status" value="1"/>
</dbReference>
<dbReference type="Gene3D" id="2.40.50.90">
    <property type="match status" value="1"/>
</dbReference>
<dbReference type="Pfam" id="PF00565">
    <property type="entry name" value="SNase"/>
    <property type="match status" value="1"/>
</dbReference>
<dbReference type="AlphaFoldDB" id="A0A4V5PBZ2"/>
<name>A0A4V5PBZ2_9SPHI</name>
<evidence type="ECO:0000256" key="2">
    <source>
        <dbReference type="ARBA" id="ARBA00022759"/>
    </source>
</evidence>
<dbReference type="SMART" id="SM00318">
    <property type="entry name" value="SNc"/>
    <property type="match status" value="1"/>
</dbReference>
<dbReference type="Proteomes" id="UP000309594">
    <property type="component" value="Unassembled WGS sequence"/>
</dbReference>
<evidence type="ECO:0000256" key="4">
    <source>
        <dbReference type="SAM" id="Phobius"/>
    </source>
</evidence>
<feature type="domain" description="TNase-like" evidence="5">
    <location>
        <begin position="17"/>
        <end position="140"/>
    </location>
</feature>
<evidence type="ECO:0000313" key="6">
    <source>
        <dbReference type="EMBL" id="TKC57616.1"/>
    </source>
</evidence>
<dbReference type="EMBL" id="SWDX01000009">
    <property type="protein sequence ID" value="TKC57616.1"/>
    <property type="molecule type" value="Genomic_DNA"/>
</dbReference>
<dbReference type="InterPro" id="IPR035437">
    <property type="entry name" value="SNase_OB-fold_sf"/>
</dbReference>
<keyword evidence="1" id="KW-0540">Nuclease</keyword>
<reference evidence="6 7" key="1">
    <citation type="submission" date="2019-04" db="EMBL/GenBank/DDBJ databases">
        <title>Pedobacter sp. RP-1-16 sp. nov., isolated from Arctic soil.</title>
        <authorList>
            <person name="Dahal R.H."/>
            <person name="Kim D.-U."/>
        </authorList>
    </citation>
    <scope>NUCLEOTIDE SEQUENCE [LARGE SCALE GENOMIC DNA]</scope>
    <source>
        <strain evidence="6 7">RP-1-16</strain>
    </source>
</reference>
<keyword evidence="4" id="KW-0812">Transmembrane</keyword>
<evidence type="ECO:0000256" key="3">
    <source>
        <dbReference type="ARBA" id="ARBA00022801"/>
    </source>
</evidence>
<evidence type="ECO:0000313" key="7">
    <source>
        <dbReference type="Proteomes" id="UP000309594"/>
    </source>
</evidence>
<keyword evidence="4" id="KW-1133">Transmembrane helix</keyword>
<dbReference type="GO" id="GO:0016787">
    <property type="term" value="F:hydrolase activity"/>
    <property type="evidence" value="ECO:0007669"/>
    <property type="project" value="UniProtKB-KW"/>
</dbReference>
<comment type="caution">
    <text evidence="6">The sequence shown here is derived from an EMBL/GenBank/DDBJ whole genome shotgun (WGS) entry which is preliminary data.</text>
</comment>
<keyword evidence="3" id="KW-0378">Hydrolase</keyword>
<accession>A0A4V5PBZ2</accession>
<evidence type="ECO:0000259" key="5">
    <source>
        <dbReference type="PROSITE" id="PS50830"/>
    </source>
</evidence>
<feature type="transmembrane region" description="Helical" evidence="4">
    <location>
        <begin position="163"/>
        <end position="180"/>
    </location>
</feature>
<dbReference type="SUPFAM" id="SSF50199">
    <property type="entry name" value="Staphylococcal nuclease"/>
    <property type="match status" value="1"/>
</dbReference>
<dbReference type="PANTHER" id="PTHR12302">
    <property type="entry name" value="EBNA2 BINDING PROTEIN P100"/>
    <property type="match status" value="1"/>
</dbReference>
<dbReference type="RefSeq" id="WP_136881551.1">
    <property type="nucleotide sequence ID" value="NZ_SWDX01000009.1"/>
</dbReference>
<keyword evidence="4" id="KW-0472">Membrane</keyword>
<gene>
    <name evidence="6" type="ORF">FBD94_20275</name>
</gene>
<protein>
    <submittedName>
        <fullName evidence="6">Thermonuclease family protein</fullName>
    </submittedName>
</protein>